<organism evidence="2 3">
    <name type="scientific">Candidatus Thiomargarita nelsonii</name>
    <dbReference type="NCBI Taxonomy" id="1003181"/>
    <lineage>
        <taxon>Bacteria</taxon>
        <taxon>Pseudomonadati</taxon>
        <taxon>Pseudomonadota</taxon>
        <taxon>Gammaproteobacteria</taxon>
        <taxon>Thiotrichales</taxon>
        <taxon>Thiotrichaceae</taxon>
        <taxon>Thiomargarita</taxon>
    </lineage>
</organism>
<comment type="caution">
    <text evidence="2">The sequence shown here is derived from an EMBL/GenBank/DDBJ whole genome shotgun (WGS) entry which is preliminary data.</text>
</comment>
<protein>
    <submittedName>
        <fullName evidence="2">Secreted protein</fullName>
    </submittedName>
</protein>
<evidence type="ECO:0000313" key="2">
    <source>
        <dbReference type="EMBL" id="OAD22096.1"/>
    </source>
</evidence>
<accession>A0A0A6NZ23</accession>
<keyword evidence="1" id="KW-0732">Signal</keyword>
<proteinExistence type="predicted"/>
<sequence length="428" mass="49011">MLKKILILSLMALLSVAVNCQVISSDEGSGSIEENTSTKKYLKSKYTRLELDAIALSQGSSKDGFVNERLIVKIVKALKTIQSEYPEVGQIHSDGQHALNSLIIGLTKDAKKIFERKAEIVEKNFSEYVEGKTGIQRLDEFNAKYKAASIRLVFDFLIVEFQYPMDISVLSKMYETIPEVAYVETNGIVGDRYEIFLIQKGKHWHFVFKHGRGDCPAGCIYEHYYYYTYIPEKQKVIKNGELPSNRSRAGGIYLWGIPTRRAVRPFSSYKDIAKKVKDTSSWWVSLHGVDVLGYLLTNPKSPSYGEDLEPKGHFRKIRDDVLAHKREALLLLIQSLEYPDTSVSNRAYYHLKNITKKDFGRTGVKWKEWLESLPDISQRKDSAYSSIISSNVKRIYSLLKVQPDWLPNQFSKKNTRLSVLKSGVYLIY</sequence>
<reference evidence="2 3" key="1">
    <citation type="submission" date="2016-05" db="EMBL/GenBank/DDBJ databases">
        <title>Single-cell genome of chain-forming Candidatus Thiomargarita nelsonii and comparison to other large sulfur-oxidizing bacteria.</title>
        <authorList>
            <person name="Winkel M."/>
            <person name="Salman V."/>
            <person name="Woyke T."/>
            <person name="Schulz-Vogt H."/>
            <person name="Richter M."/>
            <person name="Flood B."/>
            <person name="Bailey J."/>
            <person name="Amann R."/>
            <person name="Mussmann M."/>
        </authorList>
    </citation>
    <scope>NUCLEOTIDE SEQUENCE [LARGE SCALE GENOMIC DNA]</scope>
    <source>
        <strain evidence="2 3">THI036</strain>
    </source>
</reference>
<evidence type="ECO:0000313" key="3">
    <source>
        <dbReference type="Proteomes" id="UP000076962"/>
    </source>
</evidence>
<dbReference type="AlphaFoldDB" id="A0A0A6NZ23"/>
<dbReference type="Proteomes" id="UP000076962">
    <property type="component" value="Unassembled WGS sequence"/>
</dbReference>
<dbReference type="EMBL" id="LUTY01001175">
    <property type="protein sequence ID" value="OAD22096.1"/>
    <property type="molecule type" value="Genomic_DNA"/>
</dbReference>
<feature type="signal peptide" evidence="1">
    <location>
        <begin position="1"/>
        <end position="20"/>
    </location>
</feature>
<evidence type="ECO:0000256" key="1">
    <source>
        <dbReference type="SAM" id="SignalP"/>
    </source>
</evidence>
<keyword evidence="3" id="KW-1185">Reference proteome</keyword>
<name>A0A0A6NZ23_9GAMM</name>
<feature type="chain" id="PRO_5002031638" evidence="1">
    <location>
        <begin position="21"/>
        <end position="428"/>
    </location>
</feature>
<gene>
    <name evidence="2" type="ORF">THIOM_002121</name>
</gene>